<keyword evidence="3" id="KW-1185">Reference proteome</keyword>
<feature type="chain" id="PRO_5012067319" evidence="1">
    <location>
        <begin position="21"/>
        <end position="134"/>
    </location>
</feature>
<reference evidence="3" key="1">
    <citation type="submission" date="2017-10" db="EMBL/GenBank/DDBJ databases">
        <authorList>
            <person name="Frank J."/>
        </authorList>
    </citation>
    <scope>NUCLEOTIDE SEQUENCE [LARGE SCALE GENOMIC DNA]</scope>
</reference>
<feature type="signal peptide" evidence="1">
    <location>
        <begin position="1"/>
        <end position="20"/>
    </location>
</feature>
<evidence type="ECO:0000313" key="3">
    <source>
        <dbReference type="Proteomes" id="UP000221734"/>
    </source>
</evidence>
<dbReference type="RefSeq" id="WP_099323854.1">
    <property type="nucleotide sequence ID" value="NZ_LT934425.1"/>
</dbReference>
<name>A0A2C9CAP6_KUEST</name>
<organism evidence="2 3">
    <name type="scientific">Kuenenia stuttgartiensis</name>
    <dbReference type="NCBI Taxonomy" id="174633"/>
    <lineage>
        <taxon>Bacteria</taxon>
        <taxon>Pseudomonadati</taxon>
        <taxon>Planctomycetota</taxon>
        <taxon>Candidatus Brocadiia</taxon>
        <taxon>Candidatus Brocadiales</taxon>
        <taxon>Candidatus Brocadiaceae</taxon>
        <taxon>Candidatus Kuenenia</taxon>
    </lineage>
</organism>
<accession>A0A2C9CAP6</accession>
<sequence>MYKIFICLAVLFVSTTTLFADRVKINDKGIADVEFEPIEIGAGSFDSQIFIIGNIESEIKGVMGFADIGGGYGSYERQLPITSTYNNASHYFTVSLAYSESDKAVICIRECWNNSEEDYEFPELYFELRWMILK</sequence>
<keyword evidence="1" id="KW-0732">Signal</keyword>
<dbReference type="KEGG" id="kst:KSMBR1_0435"/>
<dbReference type="EMBL" id="LT934425">
    <property type="protein sequence ID" value="SOH02949.1"/>
    <property type="molecule type" value="Genomic_DNA"/>
</dbReference>
<evidence type="ECO:0000313" key="2">
    <source>
        <dbReference type="EMBL" id="SOH02949.1"/>
    </source>
</evidence>
<dbReference type="Proteomes" id="UP000221734">
    <property type="component" value="Chromosome Kuenenia_stuttgartiensis_MBR1"/>
</dbReference>
<gene>
    <name evidence="2" type="ORF">KSMBR1_0435</name>
</gene>
<proteinExistence type="predicted"/>
<protein>
    <submittedName>
        <fullName evidence="2">Uncharacterized protein</fullName>
    </submittedName>
</protein>
<evidence type="ECO:0000256" key="1">
    <source>
        <dbReference type="SAM" id="SignalP"/>
    </source>
</evidence>
<dbReference type="AlphaFoldDB" id="A0A2C9CAP6"/>